<keyword evidence="5" id="KW-1185">Reference proteome</keyword>
<keyword evidence="2" id="KW-0812">Transmembrane</keyword>
<dbReference type="RefSeq" id="XP_029231551.1">
    <property type="nucleotide sequence ID" value="XM_029368484.1"/>
</dbReference>
<keyword evidence="3" id="KW-0732">Signal</keyword>
<feature type="signal peptide" evidence="3">
    <location>
        <begin position="1"/>
        <end position="26"/>
    </location>
</feature>
<gene>
    <name evidence="4" type="ORF">Tco025E_01546</name>
</gene>
<evidence type="ECO:0000256" key="2">
    <source>
        <dbReference type="SAM" id="Phobius"/>
    </source>
</evidence>
<evidence type="ECO:0000256" key="1">
    <source>
        <dbReference type="SAM" id="MobiDB-lite"/>
    </source>
</evidence>
<feature type="chain" id="PRO_5019514652" description="Transmembrane protein" evidence="3">
    <location>
        <begin position="27"/>
        <end position="419"/>
    </location>
</feature>
<reference evidence="4 5" key="1">
    <citation type="journal article" date="2018" name="BMC Genomics">
        <title>Genomic comparison of Trypanosoma conorhini and Trypanosoma rangeli to Trypanosoma cruzi strains of high and low virulence.</title>
        <authorList>
            <person name="Bradwell K.R."/>
            <person name="Koparde V.N."/>
            <person name="Matveyev A.V."/>
            <person name="Serrano M.G."/>
            <person name="Alves J.M."/>
            <person name="Parikh H."/>
            <person name="Huang B."/>
            <person name="Lee V."/>
            <person name="Espinosa-Alvarez O."/>
            <person name="Ortiz P.A."/>
            <person name="Costa-Martins A.G."/>
            <person name="Teixeira M.M."/>
            <person name="Buck G.A."/>
        </authorList>
    </citation>
    <scope>NUCLEOTIDE SEQUENCE [LARGE SCALE GENOMIC DNA]</scope>
    <source>
        <strain evidence="4 5">025E</strain>
    </source>
</reference>
<sequence length="419" mass="45368">MVYLLARGVALCLLLDHCGDPAVVQAFVDDSCRALQETQPPSLLQHAVRLWRRLAEEAVTERAADAPACHGTGDGSEAGEGEGRVPAALLTGTPLSNTVGRLTVPTVLQWLKAAPSLPPARHCGSSDAEARCETAEQLWVLKRLLVLVRHAFRMQLRQVLPPPTPTKVRPKAKSRRDANSAAAKDMEEDTEEEEEEVFRHELVVLVPVHVCRSIHGLSLRQVVDLCSAPTLRGQPRTAASLGLVISPAVSPSDNPHRGEKNRRIEGIQQLMMARGYQEMARVGSRSGPTRDGAAPREQQAESFASFLREASIGFDMQIMALSGGASGYYLAHMRGLSTHACIVCGAVGLVLMLLVDAVLFTLRIGKVDARTRKDKRRRWKLPRGPRSGGGQRDEKPEGSTSAGGDDAGTETAMRAKKNN</sequence>
<evidence type="ECO:0000256" key="3">
    <source>
        <dbReference type="SAM" id="SignalP"/>
    </source>
</evidence>
<dbReference type="EMBL" id="MKKU01000046">
    <property type="protein sequence ID" value="RNF26345.1"/>
    <property type="molecule type" value="Genomic_DNA"/>
</dbReference>
<accession>A0A422Q8N4</accession>
<keyword evidence="2" id="KW-0472">Membrane</keyword>
<name>A0A422Q8N4_9TRYP</name>
<dbReference type="GeneID" id="40315157"/>
<dbReference type="OrthoDB" id="273807at2759"/>
<comment type="caution">
    <text evidence="4">The sequence shown here is derived from an EMBL/GenBank/DDBJ whole genome shotgun (WGS) entry which is preliminary data.</text>
</comment>
<evidence type="ECO:0000313" key="5">
    <source>
        <dbReference type="Proteomes" id="UP000284403"/>
    </source>
</evidence>
<evidence type="ECO:0008006" key="6">
    <source>
        <dbReference type="Google" id="ProtNLM"/>
    </source>
</evidence>
<dbReference type="Proteomes" id="UP000284403">
    <property type="component" value="Unassembled WGS sequence"/>
</dbReference>
<protein>
    <recommendedName>
        <fullName evidence="6">Transmembrane protein</fullName>
    </recommendedName>
</protein>
<feature type="transmembrane region" description="Helical" evidence="2">
    <location>
        <begin position="336"/>
        <end position="362"/>
    </location>
</feature>
<feature type="region of interest" description="Disordered" evidence="1">
    <location>
        <begin position="63"/>
        <end position="82"/>
    </location>
</feature>
<feature type="compositionally biased region" description="Basic residues" evidence="1">
    <location>
        <begin position="372"/>
        <end position="383"/>
    </location>
</feature>
<feature type="region of interest" description="Disordered" evidence="1">
    <location>
        <begin position="371"/>
        <end position="419"/>
    </location>
</feature>
<organism evidence="4 5">
    <name type="scientific">Trypanosoma conorhini</name>
    <dbReference type="NCBI Taxonomy" id="83891"/>
    <lineage>
        <taxon>Eukaryota</taxon>
        <taxon>Discoba</taxon>
        <taxon>Euglenozoa</taxon>
        <taxon>Kinetoplastea</taxon>
        <taxon>Metakinetoplastina</taxon>
        <taxon>Trypanosomatida</taxon>
        <taxon>Trypanosomatidae</taxon>
        <taxon>Trypanosoma</taxon>
    </lineage>
</organism>
<proteinExistence type="predicted"/>
<keyword evidence="2" id="KW-1133">Transmembrane helix</keyword>
<feature type="region of interest" description="Disordered" evidence="1">
    <location>
        <begin position="161"/>
        <end position="193"/>
    </location>
</feature>
<dbReference type="AlphaFoldDB" id="A0A422Q8N4"/>
<evidence type="ECO:0000313" key="4">
    <source>
        <dbReference type="EMBL" id="RNF26345.1"/>
    </source>
</evidence>